<dbReference type="Pfam" id="PF05114">
    <property type="entry name" value="MbnB_TglH_ChrH"/>
    <property type="match status" value="1"/>
</dbReference>
<dbReference type="Gene3D" id="3.20.20.150">
    <property type="entry name" value="Divalent-metal-dependent TIM barrel enzymes"/>
    <property type="match status" value="1"/>
</dbReference>
<organism evidence="2 3">
    <name type="scientific">Nocardiopsis rhodophaea</name>
    <dbReference type="NCBI Taxonomy" id="280238"/>
    <lineage>
        <taxon>Bacteria</taxon>
        <taxon>Bacillati</taxon>
        <taxon>Actinomycetota</taxon>
        <taxon>Actinomycetes</taxon>
        <taxon>Streptosporangiales</taxon>
        <taxon>Nocardiopsidaceae</taxon>
        <taxon>Nocardiopsis</taxon>
    </lineage>
</organism>
<dbReference type="InterPro" id="IPR007801">
    <property type="entry name" value="MbnB/TglH/ChrH"/>
</dbReference>
<dbReference type="SUPFAM" id="SSF51658">
    <property type="entry name" value="Xylose isomerase-like"/>
    <property type="match status" value="1"/>
</dbReference>
<gene>
    <name evidence="2" type="ORF">GCM10009799_17120</name>
</gene>
<proteinExistence type="inferred from homology"/>
<protein>
    <recommendedName>
        <fullName evidence="1">UPF0276 protein GCM10009799_17120</fullName>
    </recommendedName>
</protein>
<accession>A0ABN2SSK0</accession>
<dbReference type="Proteomes" id="UP001501585">
    <property type="component" value="Unassembled WGS sequence"/>
</dbReference>
<keyword evidence="3" id="KW-1185">Reference proteome</keyword>
<dbReference type="HAMAP" id="MF_00697">
    <property type="entry name" value="UPF0276"/>
    <property type="match status" value="1"/>
</dbReference>
<dbReference type="PANTHER" id="PTHR42194:SF1">
    <property type="entry name" value="UPF0276 PROTEIN HI_1600"/>
    <property type="match status" value="1"/>
</dbReference>
<comment type="similarity">
    <text evidence="1">Belongs to the UPF0276 family.</text>
</comment>
<name>A0ABN2SSK0_9ACTN</name>
<dbReference type="InterPro" id="IPR036237">
    <property type="entry name" value="Xyl_isomerase-like_sf"/>
</dbReference>
<evidence type="ECO:0000256" key="1">
    <source>
        <dbReference type="HAMAP-Rule" id="MF_00697"/>
    </source>
</evidence>
<comment type="caution">
    <text evidence="2">The sequence shown here is derived from an EMBL/GenBank/DDBJ whole genome shotgun (WGS) entry which is preliminary data.</text>
</comment>
<evidence type="ECO:0000313" key="2">
    <source>
        <dbReference type="EMBL" id="GAA1991810.1"/>
    </source>
</evidence>
<dbReference type="PANTHER" id="PTHR42194">
    <property type="entry name" value="UPF0276 PROTEIN HI_1600"/>
    <property type="match status" value="1"/>
</dbReference>
<reference evidence="2 3" key="1">
    <citation type="journal article" date="2019" name="Int. J. Syst. Evol. Microbiol.">
        <title>The Global Catalogue of Microorganisms (GCM) 10K type strain sequencing project: providing services to taxonomists for standard genome sequencing and annotation.</title>
        <authorList>
            <consortium name="The Broad Institute Genomics Platform"/>
            <consortium name="The Broad Institute Genome Sequencing Center for Infectious Disease"/>
            <person name="Wu L."/>
            <person name="Ma J."/>
        </authorList>
    </citation>
    <scope>NUCLEOTIDE SEQUENCE [LARGE SCALE GENOMIC DNA]</scope>
    <source>
        <strain evidence="2 3">JCM 15313</strain>
    </source>
</reference>
<evidence type="ECO:0000313" key="3">
    <source>
        <dbReference type="Proteomes" id="UP001501585"/>
    </source>
</evidence>
<dbReference type="EMBL" id="BAAAPC010000006">
    <property type="protein sequence ID" value="GAA1991810.1"/>
    <property type="molecule type" value="Genomic_DNA"/>
</dbReference>
<sequence>MPTARLGLPDLGFGVGLRACHHSYVLSHRPRVDWFEVITENFLDVDGFPRHVLEQVADSYPIVMHGVSMSIGSSDPLDLGYLHRVRRLADRYGAAWVSDHLCWTGVLGINTHDLLPMPFTEQSLRHVVERIRVAQDILERPLVVENPSSYLEYTQSTLTEWEFLARMAEDADCGLLLDVNNVYVSSRNHGFDPAAYLRSVPADRVVQFHLAGHTDHGTHLIDTHDRPVADPVWELYRQALDRTDAVSTLLEWDDRIPPFPELLDELDRARAFSATARRSEVIRDHAG</sequence>
<dbReference type="RefSeq" id="WP_344161338.1">
    <property type="nucleotide sequence ID" value="NZ_BAAAPC010000006.1"/>
</dbReference>
<dbReference type="NCBIfam" id="NF003818">
    <property type="entry name" value="PRK05409.1"/>
    <property type="match status" value="1"/>
</dbReference>